<name>A0A9P5U7K2_9AGAR</name>
<dbReference type="InterPro" id="IPR050300">
    <property type="entry name" value="GDXG_lipolytic_enzyme"/>
</dbReference>
<feature type="domain" description="Alpha/beta hydrolase fold-3" evidence="2">
    <location>
        <begin position="104"/>
        <end position="304"/>
    </location>
</feature>
<dbReference type="GO" id="GO:0016787">
    <property type="term" value="F:hydrolase activity"/>
    <property type="evidence" value="ECO:0007669"/>
    <property type="project" value="UniProtKB-KW"/>
</dbReference>
<keyword evidence="4" id="KW-1185">Reference proteome</keyword>
<comment type="caution">
    <text evidence="3">The sequence shown here is derived from an EMBL/GenBank/DDBJ whole genome shotgun (WGS) entry which is preliminary data.</text>
</comment>
<dbReference type="PANTHER" id="PTHR48081">
    <property type="entry name" value="AB HYDROLASE SUPERFAMILY PROTEIN C4A8.06C"/>
    <property type="match status" value="1"/>
</dbReference>
<dbReference type="Proteomes" id="UP000772434">
    <property type="component" value="Unassembled WGS sequence"/>
</dbReference>
<dbReference type="Pfam" id="PF07859">
    <property type="entry name" value="Abhydrolase_3"/>
    <property type="match status" value="1"/>
</dbReference>
<dbReference type="EMBL" id="JADNRY010000054">
    <property type="protein sequence ID" value="KAF9069076.1"/>
    <property type="molecule type" value="Genomic_DNA"/>
</dbReference>
<gene>
    <name evidence="3" type="ORF">BDP27DRAFT_1325984</name>
</gene>
<dbReference type="SUPFAM" id="SSF53474">
    <property type="entry name" value="alpha/beta-Hydrolases"/>
    <property type="match status" value="1"/>
</dbReference>
<evidence type="ECO:0000313" key="4">
    <source>
        <dbReference type="Proteomes" id="UP000772434"/>
    </source>
</evidence>
<evidence type="ECO:0000313" key="3">
    <source>
        <dbReference type="EMBL" id="KAF9069076.1"/>
    </source>
</evidence>
<evidence type="ECO:0000259" key="2">
    <source>
        <dbReference type="Pfam" id="PF07859"/>
    </source>
</evidence>
<dbReference type="PANTHER" id="PTHR48081:SF8">
    <property type="entry name" value="ALPHA_BETA HYDROLASE FOLD-3 DOMAIN-CONTAINING PROTEIN-RELATED"/>
    <property type="match status" value="1"/>
</dbReference>
<dbReference type="OrthoDB" id="408631at2759"/>
<proteinExistence type="predicted"/>
<evidence type="ECO:0000256" key="1">
    <source>
        <dbReference type="ARBA" id="ARBA00022801"/>
    </source>
</evidence>
<accession>A0A9P5U7K2</accession>
<dbReference type="InterPro" id="IPR013094">
    <property type="entry name" value="AB_hydrolase_3"/>
</dbReference>
<dbReference type="InterPro" id="IPR029058">
    <property type="entry name" value="AB_hydrolase_fold"/>
</dbReference>
<organism evidence="3 4">
    <name type="scientific">Rhodocollybia butyracea</name>
    <dbReference type="NCBI Taxonomy" id="206335"/>
    <lineage>
        <taxon>Eukaryota</taxon>
        <taxon>Fungi</taxon>
        <taxon>Dikarya</taxon>
        <taxon>Basidiomycota</taxon>
        <taxon>Agaricomycotina</taxon>
        <taxon>Agaricomycetes</taxon>
        <taxon>Agaricomycetidae</taxon>
        <taxon>Agaricales</taxon>
        <taxon>Marasmiineae</taxon>
        <taxon>Omphalotaceae</taxon>
        <taxon>Rhodocollybia</taxon>
    </lineage>
</organism>
<reference evidence="3" key="1">
    <citation type="submission" date="2020-11" db="EMBL/GenBank/DDBJ databases">
        <authorList>
            <consortium name="DOE Joint Genome Institute"/>
            <person name="Ahrendt S."/>
            <person name="Riley R."/>
            <person name="Andreopoulos W."/>
            <person name="Labutti K."/>
            <person name="Pangilinan J."/>
            <person name="Ruiz-Duenas F.J."/>
            <person name="Barrasa J.M."/>
            <person name="Sanchez-Garcia M."/>
            <person name="Camarero S."/>
            <person name="Miyauchi S."/>
            <person name="Serrano A."/>
            <person name="Linde D."/>
            <person name="Babiker R."/>
            <person name="Drula E."/>
            <person name="Ayuso-Fernandez I."/>
            <person name="Pacheco R."/>
            <person name="Padilla G."/>
            <person name="Ferreira P."/>
            <person name="Barriuso J."/>
            <person name="Kellner H."/>
            <person name="Castanera R."/>
            <person name="Alfaro M."/>
            <person name="Ramirez L."/>
            <person name="Pisabarro A.G."/>
            <person name="Kuo A."/>
            <person name="Tritt A."/>
            <person name="Lipzen A."/>
            <person name="He G."/>
            <person name="Yan M."/>
            <person name="Ng V."/>
            <person name="Cullen D."/>
            <person name="Martin F."/>
            <person name="Rosso M.-N."/>
            <person name="Henrissat B."/>
            <person name="Hibbett D."/>
            <person name="Martinez A.T."/>
            <person name="Grigoriev I.V."/>
        </authorList>
    </citation>
    <scope>NUCLEOTIDE SEQUENCE</scope>
    <source>
        <strain evidence="3">AH 40177</strain>
    </source>
</reference>
<keyword evidence="1 3" id="KW-0378">Hydrolase</keyword>
<sequence length="343" mass="37537">MSVNTEHTQLPKQPLHPSIISKLDPEYVAFHEKYIQNVTPVEQLPWDPIARRIPLSVGKKPLDVGKIEEFELKRGGHGRMMRAYTPTGEPPKTGWPVLVYFSRSEQSIITNHCMGAKCVVLSVDYRLAPENKFPAAVDDAVEALQWVLIEGNNLLNADTSKIAVGGLSAGGNLAAVLALKSVEETFTPPLPAPLALQLLFVPSLDFTASAAPGGRWESNRHAPFLTLSRMAWFKEMYFLTETDCLKWEASPILAPNELLAKAPKTWIGAGELDILCNEAEAYVERLRECGVDAECVVYKGGTHLNFSIDGTHPLLNDCSMMKNGEKGIADAVEALAKAFGTAK</sequence>
<protein>
    <submittedName>
        <fullName evidence="3">Alpha/beta hydrolase fold-domain-containing protein</fullName>
    </submittedName>
</protein>
<dbReference type="AlphaFoldDB" id="A0A9P5U7K2"/>
<dbReference type="Gene3D" id="3.40.50.1820">
    <property type="entry name" value="alpha/beta hydrolase"/>
    <property type="match status" value="1"/>
</dbReference>